<evidence type="ECO:0000313" key="1">
    <source>
        <dbReference type="EMBL" id="TXK77695.1"/>
    </source>
</evidence>
<keyword evidence="2" id="KW-1185">Reference proteome</keyword>
<gene>
    <name evidence="1" type="ORF">FU839_18025</name>
</gene>
<dbReference type="OrthoDB" id="6293663at2"/>
<dbReference type="EMBL" id="VRLR01000018">
    <property type="protein sequence ID" value="TXK77695.1"/>
    <property type="molecule type" value="Genomic_DNA"/>
</dbReference>
<organism evidence="1 2">
    <name type="scientific">Rheinheimera tangshanensis</name>
    <dbReference type="NCBI Taxonomy" id="400153"/>
    <lineage>
        <taxon>Bacteria</taxon>
        <taxon>Pseudomonadati</taxon>
        <taxon>Pseudomonadota</taxon>
        <taxon>Gammaproteobacteria</taxon>
        <taxon>Chromatiales</taxon>
        <taxon>Chromatiaceae</taxon>
        <taxon>Rheinheimera</taxon>
    </lineage>
</organism>
<sequence>MPWQCQHCNTTIEDDDFEVCWNCNSAQGALVPENASDQFLPDCLRCKKKLSFIGTKNFHEGTRWGILGDIGEFFINKENLDMYACKSCGKVEFFIAGFTERQS</sequence>
<comment type="caution">
    <text evidence="1">The sequence shown here is derived from an EMBL/GenBank/DDBJ whole genome shotgun (WGS) entry which is preliminary data.</text>
</comment>
<accession>A0A5C8LN66</accession>
<protein>
    <submittedName>
        <fullName evidence="1">Uncharacterized protein</fullName>
    </submittedName>
</protein>
<dbReference type="AlphaFoldDB" id="A0A5C8LN66"/>
<evidence type="ECO:0000313" key="2">
    <source>
        <dbReference type="Proteomes" id="UP000321814"/>
    </source>
</evidence>
<dbReference type="RefSeq" id="WP_147905499.1">
    <property type="nucleotide sequence ID" value="NZ_BAAAGC010000006.1"/>
</dbReference>
<name>A0A5C8LN66_9GAMM</name>
<reference evidence="1 2" key="1">
    <citation type="submission" date="2019-08" db="EMBL/GenBank/DDBJ databases">
        <title>Draft genome analysis of Rheinheimera tangshanensis isolated from the roots of fresh rice plants (Oryza sativa).</title>
        <authorList>
            <person name="Yu Q."/>
            <person name="Qi Y."/>
            <person name="Zhang H."/>
            <person name="Pu J."/>
        </authorList>
    </citation>
    <scope>NUCLEOTIDE SEQUENCE [LARGE SCALE GENOMIC DNA]</scope>
    <source>
        <strain evidence="1 2">JA3-B52</strain>
    </source>
</reference>
<proteinExistence type="predicted"/>
<dbReference type="Proteomes" id="UP000321814">
    <property type="component" value="Unassembled WGS sequence"/>
</dbReference>